<dbReference type="Proteomes" id="UP000034883">
    <property type="component" value="Chromosome"/>
</dbReference>
<dbReference type="InterPro" id="IPR011009">
    <property type="entry name" value="Kinase-like_dom_sf"/>
</dbReference>
<sequence>MTASAQRTNDRDFALVQSELARVARRDDPWIGRVLGDRYRIVRHLADGGMGKVYVGEQIRLGMSVAVKILDRAGYEDPMLAGRFEREAIATAALRCPHIVQVFDWGILPEGGCYLVMELLPGADLATLMMQDGLFGVERTLHVLRQLAIAIDHAHSHGIVHRDLKPENVMVDLEAGDFVTVLDFGVARDLRQSSTFSDYGEVVGTPEYMSPEQAMGLEDLVGPACDRWALAVIAMEMLTGDLPYPSAPATTTLRYIAESVPRRPSELGFSVPGLDAVFDRAMARKPRDRHGSARELVDDLERVLLAWVRANESHDADENATSGVRPRLHAAEIAATTPEARVLAAGSYAMSAAAIADMPCDEVSTARMTSAIVLAGLTLVGSAFAAGWMACMALAGGG</sequence>
<dbReference type="SUPFAM" id="SSF56112">
    <property type="entry name" value="Protein kinase-like (PK-like)"/>
    <property type="match status" value="1"/>
</dbReference>
<dbReference type="PANTHER" id="PTHR43289:SF6">
    <property type="entry name" value="SERINE_THREONINE-PROTEIN KINASE NEKL-3"/>
    <property type="match status" value="1"/>
</dbReference>
<protein>
    <submittedName>
        <fullName evidence="7">Serine/threonine protein kinase</fullName>
    </submittedName>
</protein>
<keyword evidence="1" id="KW-0808">Transferase</keyword>
<accession>A0A0F6YN09</accession>
<dbReference type="PANTHER" id="PTHR43289">
    <property type="entry name" value="MITOGEN-ACTIVATED PROTEIN KINASE KINASE KINASE 20-RELATED"/>
    <property type="match status" value="1"/>
</dbReference>
<evidence type="ECO:0000259" key="6">
    <source>
        <dbReference type="PROSITE" id="PS50011"/>
    </source>
</evidence>
<keyword evidence="7" id="KW-0723">Serine/threonine-protein kinase</keyword>
<evidence type="ECO:0000256" key="4">
    <source>
        <dbReference type="ARBA" id="ARBA00022840"/>
    </source>
</evidence>
<evidence type="ECO:0000313" key="7">
    <source>
        <dbReference type="EMBL" id="AKF10745.1"/>
    </source>
</evidence>
<name>A0A0F6YN09_9BACT</name>
<dbReference type="Pfam" id="PF00069">
    <property type="entry name" value="Pkinase"/>
    <property type="match status" value="1"/>
</dbReference>
<dbReference type="Gene3D" id="1.10.510.10">
    <property type="entry name" value="Transferase(Phosphotransferase) domain 1"/>
    <property type="match status" value="1"/>
</dbReference>
<keyword evidence="5" id="KW-0472">Membrane</keyword>
<dbReference type="InterPro" id="IPR000719">
    <property type="entry name" value="Prot_kinase_dom"/>
</dbReference>
<dbReference type="PROSITE" id="PS50011">
    <property type="entry name" value="PROTEIN_KINASE_DOM"/>
    <property type="match status" value="1"/>
</dbReference>
<dbReference type="CDD" id="cd14014">
    <property type="entry name" value="STKc_PknB_like"/>
    <property type="match status" value="1"/>
</dbReference>
<dbReference type="Gene3D" id="3.30.200.20">
    <property type="entry name" value="Phosphorylase Kinase, domain 1"/>
    <property type="match status" value="1"/>
</dbReference>
<dbReference type="KEGG" id="samy:DB32_007894"/>
<dbReference type="STRING" id="927083.DB32_007894"/>
<keyword evidence="8" id="KW-1185">Reference proteome</keyword>
<dbReference type="AlphaFoldDB" id="A0A0F6YN09"/>
<dbReference type="GO" id="GO:0005524">
    <property type="term" value="F:ATP binding"/>
    <property type="evidence" value="ECO:0007669"/>
    <property type="project" value="UniProtKB-KW"/>
</dbReference>
<evidence type="ECO:0000256" key="5">
    <source>
        <dbReference type="SAM" id="Phobius"/>
    </source>
</evidence>
<feature type="domain" description="Protein kinase" evidence="6">
    <location>
        <begin position="39"/>
        <end position="308"/>
    </location>
</feature>
<keyword evidence="4" id="KW-0067">ATP-binding</keyword>
<keyword evidence="3 7" id="KW-0418">Kinase</keyword>
<dbReference type="SMART" id="SM00220">
    <property type="entry name" value="S_TKc"/>
    <property type="match status" value="1"/>
</dbReference>
<evidence type="ECO:0000256" key="1">
    <source>
        <dbReference type="ARBA" id="ARBA00022679"/>
    </source>
</evidence>
<proteinExistence type="predicted"/>
<dbReference type="GO" id="GO:0004674">
    <property type="term" value="F:protein serine/threonine kinase activity"/>
    <property type="evidence" value="ECO:0007669"/>
    <property type="project" value="UniProtKB-KW"/>
</dbReference>
<keyword evidence="2" id="KW-0547">Nucleotide-binding</keyword>
<keyword evidence="5" id="KW-1133">Transmembrane helix</keyword>
<evidence type="ECO:0000313" key="8">
    <source>
        <dbReference type="Proteomes" id="UP000034883"/>
    </source>
</evidence>
<dbReference type="PROSITE" id="PS00108">
    <property type="entry name" value="PROTEIN_KINASE_ST"/>
    <property type="match status" value="1"/>
</dbReference>
<keyword evidence="5" id="KW-0812">Transmembrane</keyword>
<dbReference type="EMBL" id="CP011125">
    <property type="protein sequence ID" value="AKF10745.1"/>
    <property type="molecule type" value="Genomic_DNA"/>
</dbReference>
<organism evidence="7 8">
    <name type="scientific">Sandaracinus amylolyticus</name>
    <dbReference type="NCBI Taxonomy" id="927083"/>
    <lineage>
        <taxon>Bacteria</taxon>
        <taxon>Pseudomonadati</taxon>
        <taxon>Myxococcota</taxon>
        <taxon>Polyangia</taxon>
        <taxon>Polyangiales</taxon>
        <taxon>Sandaracinaceae</taxon>
        <taxon>Sandaracinus</taxon>
    </lineage>
</organism>
<dbReference type="InterPro" id="IPR008271">
    <property type="entry name" value="Ser/Thr_kinase_AS"/>
</dbReference>
<evidence type="ECO:0000256" key="3">
    <source>
        <dbReference type="ARBA" id="ARBA00022777"/>
    </source>
</evidence>
<gene>
    <name evidence="7" type="ORF">DB32_007894</name>
</gene>
<evidence type="ECO:0000256" key="2">
    <source>
        <dbReference type="ARBA" id="ARBA00022741"/>
    </source>
</evidence>
<reference evidence="7 8" key="1">
    <citation type="submission" date="2015-03" db="EMBL/GenBank/DDBJ databases">
        <title>Genome assembly of Sandaracinus amylolyticus DSM 53668.</title>
        <authorList>
            <person name="Sharma G."/>
            <person name="Subramanian S."/>
        </authorList>
    </citation>
    <scope>NUCLEOTIDE SEQUENCE [LARGE SCALE GENOMIC DNA]</scope>
    <source>
        <strain evidence="7 8">DSM 53668</strain>
    </source>
</reference>
<feature type="transmembrane region" description="Helical" evidence="5">
    <location>
        <begin position="371"/>
        <end position="395"/>
    </location>
</feature>